<dbReference type="Proteomes" id="UP000629619">
    <property type="component" value="Unassembled WGS sequence"/>
</dbReference>
<gene>
    <name evidence="4" type="ORF">Asi03nite_23440</name>
</gene>
<dbReference type="Pfam" id="PF07859">
    <property type="entry name" value="Abhydrolase_3"/>
    <property type="match status" value="1"/>
</dbReference>
<evidence type="ECO:0000256" key="1">
    <source>
        <dbReference type="ARBA" id="ARBA00010515"/>
    </source>
</evidence>
<keyword evidence="2" id="KW-0378">Hydrolase</keyword>
<proteinExistence type="inferred from homology"/>
<evidence type="ECO:0000313" key="4">
    <source>
        <dbReference type="EMBL" id="GIF04806.1"/>
    </source>
</evidence>
<dbReference type="AlphaFoldDB" id="A0A919TIZ4"/>
<keyword evidence="5" id="KW-1185">Reference proteome</keyword>
<dbReference type="PANTHER" id="PTHR48081:SF30">
    <property type="entry name" value="ACETYL-HYDROLASE LIPR-RELATED"/>
    <property type="match status" value="1"/>
</dbReference>
<name>A0A919TIZ4_9ACTN</name>
<dbReference type="EMBL" id="BOMW01000021">
    <property type="protein sequence ID" value="GIF04806.1"/>
    <property type="molecule type" value="Genomic_DNA"/>
</dbReference>
<evidence type="ECO:0000256" key="2">
    <source>
        <dbReference type="ARBA" id="ARBA00022801"/>
    </source>
</evidence>
<reference evidence="4" key="1">
    <citation type="submission" date="2021-01" db="EMBL/GenBank/DDBJ databases">
        <title>Whole genome shotgun sequence of Actinoplanes siamensis NBRC 109076.</title>
        <authorList>
            <person name="Komaki H."/>
            <person name="Tamura T."/>
        </authorList>
    </citation>
    <scope>NUCLEOTIDE SEQUENCE</scope>
    <source>
        <strain evidence="4">NBRC 109076</strain>
    </source>
</reference>
<dbReference type="InterPro" id="IPR013094">
    <property type="entry name" value="AB_hydrolase_3"/>
</dbReference>
<evidence type="ECO:0000259" key="3">
    <source>
        <dbReference type="Pfam" id="PF07859"/>
    </source>
</evidence>
<sequence length="343" mass="35742">MTDTQLSGPAPRQARGRATVLGYAMKALRTLPRPVQRAVLSGATAGELPPVPDFVRMLEIAGDLPDAGPTHAELIARYPSLAGVEVSSPEIPGVPARLYRVPGRAASSALVWVHGGAFVSGGLEMAESHWTGLMLAARGIPVLALDYRKALHGVTFPAASDDVLAGWAFAVNHPDLIGVPSAKLHLGGASAGGNLAAGVAKRLRDGQGRPPASVVLAYPGLHPELSGWDEPGLAAIRGNRDAVYFSPEWIKELSVHYAGPAGVTDPYAFPGVGDLVGTPRTLIVNCESDTLRRSGELYAEQLRAAGVETTVHLLAGAAHGTLNEPLTEAGVRTIELIGDWLGD</sequence>
<dbReference type="InterPro" id="IPR029058">
    <property type="entry name" value="AB_hydrolase_fold"/>
</dbReference>
<dbReference type="RefSeq" id="WP_203678872.1">
    <property type="nucleotide sequence ID" value="NZ_BOMW01000021.1"/>
</dbReference>
<evidence type="ECO:0000313" key="5">
    <source>
        <dbReference type="Proteomes" id="UP000629619"/>
    </source>
</evidence>
<organism evidence="4 5">
    <name type="scientific">Actinoplanes siamensis</name>
    <dbReference type="NCBI Taxonomy" id="1223317"/>
    <lineage>
        <taxon>Bacteria</taxon>
        <taxon>Bacillati</taxon>
        <taxon>Actinomycetota</taxon>
        <taxon>Actinomycetes</taxon>
        <taxon>Micromonosporales</taxon>
        <taxon>Micromonosporaceae</taxon>
        <taxon>Actinoplanes</taxon>
    </lineage>
</organism>
<dbReference type="Gene3D" id="3.40.50.1820">
    <property type="entry name" value="alpha/beta hydrolase"/>
    <property type="match status" value="1"/>
</dbReference>
<dbReference type="PANTHER" id="PTHR48081">
    <property type="entry name" value="AB HYDROLASE SUPERFAMILY PROTEIN C4A8.06C"/>
    <property type="match status" value="1"/>
</dbReference>
<accession>A0A919TIZ4</accession>
<comment type="similarity">
    <text evidence="1">Belongs to the 'GDXG' lipolytic enzyme family.</text>
</comment>
<protein>
    <submittedName>
        <fullName evidence="4">Esterase</fullName>
    </submittedName>
</protein>
<dbReference type="InterPro" id="IPR050300">
    <property type="entry name" value="GDXG_lipolytic_enzyme"/>
</dbReference>
<comment type="caution">
    <text evidence="4">The sequence shown here is derived from an EMBL/GenBank/DDBJ whole genome shotgun (WGS) entry which is preliminary data.</text>
</comment>
<dbReference type="GO" id="GO:0004806">
    <property type="term" value="F:triacylglycerol lipase activity"/>
    <property type="evidence" value="ECO:0007669"/>
    <property type="project" value="TreeGrafter"/>
</dbReference>
<feature type="domain" description="Alpha/beta hydrolase fold-3" evidence="3">
    <location>
        <begin position="110"/>
        <end position="321"/>
    </location>
</feature>
<dbReference type="SUPFAM" id="SSF53474">
    <property type="entry name" value="alpha/beta-Hydrolases"/>
    <property type="match status" value="1"/>
</dbReference>